<dbReference type="AlphaFoldDB" id="A0A212IVV4"/>
<evidence type="ECO:0000313" key="1">
    <source>
        <dbReference type="EMBL" id="SBV91045.1"/>
    </source>
</evidence>
<proteinExistence type="predicted"/>
<protein>
    <submittedName>
        <fullName evidence="1">Uncharacterized protein</fullName>
    </submittedName>
</protein>
<gene>
    <name evidence="1" type="ORF">KL86DYS1_10233</name>
</gene>
<dbReference type="EMBL" id="FLUM01000001">
    <property type="protein sequence ID" value="SBV91045.1"/>
    <property type="molecule type" value="Genomic_DNA"/>
</dbReference>
<organism evidence="1">
    <name type="scientific">uncultured Dysgonomonas sp</name>
    <dbReference type="NCBI Taxonomy" id="206096"/>
    <lineage>
        <taxon>Bacteria</taxon>
        <taxon>Pseudomonadati</taxon>
        <taxon>Bacteroidota</taxon>
        <taxon>Bacteroidia</taxon>
        <taxon>Bacteroidales</taxon>
        <taxon>Dysgonomonadaceae</taxon>
        <taxon>Dysgonomonas</taxon>
        <taxon>environmental samples</taxon>
    </lineage>
</organism>
<accession>A0A212IVV4</accession>
<sequence>MSIAEKISFGFYLESFRVNPKSNLFEIVYLCSKLLAYGSLTC</sequence>
<reference evidence="1" key="1">
    <citation type="submission" date="2016-04" db="EMBL/GenBank/DDBJ databases">
        <authorList>
            <person name="Evans L.H."/>
            <person name="Alamgir A."/>
            <person name="Owens N."/>
            <person name="Weber N.D."/>
            <person name="Virtaneva K."/>
            <person name="Barbian K."/>
            <person name="Babar A."/>
            <person name="Rosenke K."/>
        </authorList>
    </citation>
    <scope>NUCLEOTIDE SEQUENCE</scope>
    <source>
        <strain evidence="1">86-1</strain>
    </source>
</reference>
<name>A0A212IVV4_9BACT</name>